<dbReference type="AlphaFoldDB" id="A0A3L8PY03"/>
<dbReference type="Gene3D" id="3.40.50.300">
    <property type="entry name" value="P-loop containing nucleotide triphosphate hydrolases"/>
    <property type="match status" value="1"/>
</dbReference>
<name>A0A3L8PY03_9GAMM</name>
<dbReference type="Gene3D" id="1.10.8.60">
    <property type="match status" value="1"/>
</dbReference>
<evidence type="ECO:0000259" key="11">
    <source>
        <dbReference type="Pfam" id="PF14840"/>
    </source>
</evidence>
<evidence type="ECO:0000313" key="12">
    <source>
        <dbReference type="EMBL" id="RLV60135.1"/>
    </source>
</evidence>
<dbReference type="OrthoDB" id="9770982at2"/>
<dbReference type="GO" id="GO:0006261">
    <property type="term" value="P:DNA-templated DNA replication"/>
    <property type="evidence" value="ECO:0007669"/>
    <property type="project" value="TreeGrafter"/>
</dbReference>
<dbReference type="EMBL" id="QZEI01000020">
    <property type="protein sequence ID" value="RLV60135.1"/>
    <property type="molecule type" value="Genomic_DNA"/>
</dbReference>
<comment type="catalytic activity">
    <reaction evidence="8">
        <text>DNA(n) + a 2'-deoxyribonucleoside 5'-triphosphate = DNA(n+1) + diphosphate</text>
        <dbReference type="Rhea" id="RHEA:22508"/>
        <dbReference type="Rhea" id="RHEA-COMP:17339"/>
        <dbReference type="Rhea" id="RHEA-COMP:17340"/>
        <dbReference type="ChEBI" id="CHEBI:33019"/>
        <dbReference type="ChEBI" id="CHEBI:61560"/>
        <dbReference type="ChEBI" id="CHEBI:173112"/>
        <dbReference type="EC" id="2.7.7.7"/>
    </reaction>
</comment>
<feature type="domain" description="DNA polymerase III subunit delta C-terminal" evidence="11">
    <location>
        <begin position="213"/>
        <end position="328"/>
    </location>
</feature>
<reference evidence="12 13" key="1">
    <citation type="submission" date="2018-09" db="EMBL/GenBank/DDBJ databases">
        <title>Phylogeny of the Shewanellaceae, and recommendation for two new genera, Pseudoshewanella and Parashewanella.</title>
        <authorList>
            <person name="Wang G."/>
        </authorList>
    </citation>
    <scope>NUCLEOTIDE SEQUENCE [LARGE SCALE GENOMIC DNA]</scope>
    <source>
        <strain evidence="12 13">C51</strain>
    </source>
</reference>
<keyword evidence="13" id="KW-1185">Reference proteome</keyword>
<evidence type="ECO:0000256" key="4">
    <source>
        <dbReference type="ARBA" id="ARBA00022695"/>
    </source>
</evidence>
<dbReference type="InterPro" id="IPR008921">
    <property type="entry name" value="DNA_pol3_clamp-load_cplx_C"/>
</dbReference>
<dbReference type="Proteomes" id="UP000281474">
    <property type="component" value="Unassembled WGS sequence"/>
</dbReference>
<dbReference type="Pfam" id="PF06144">
    <property type="entry name" value="DNA_pol3_delta"/>
    <property type="match status" value="1"/>
</dbReference>
<evidence type="ECO:0000256" key="6">
    <source>
        <dbReference type="ARBA" id="ARBA00022932"/>
    </source>
</evidence>
<dbReference type="SUPFAM" id="SSF48019">
    <property type="entry name" value="post-AAA+ oligomerization domain-like"/>
    <property type="match status" value="1"/>
</dbReference>
<dbReference type="PANTHER" id="PTHR34388">
    <property type="entry name" value="DNA POLYMERASE III SUBUNIT DELTA"/>
    <property type="match status" value="1"/>
</dbReference>
<dbReference type="RefSeq" id="WP_121838554.1">
    <property type="nucleotide sequence ID" value="NZ_ML014769.1"/>
</dbReference>
<dbReference type="NCBIfam" id="TIGR01128">
    <property type="entry name" value="holA"/>
    <property type="match status" value="1"/>
</dbReference>
<dbReference type="GO" id="GO:0009360">
    <property type="term" value="C:DNA polymerase III complex"/>
    <property type="evidence" value="ECO:0007669"/>
    <property type="project" value="UniProtKB-UniRule"/>
</dbReference>
<evidence type="ECO:0000313" key="13">
    <source>
        <dbReference type="Proteomes" id="UP000281474"/>
    </source>
</evidence>
<proteinExistence type="inferred from homology"/>
<evidence type="ECO:0000256" key="2">
    <source>
        <dbReference type="ARBA" id="ARBA00017703"/>
    </source>
</evidence>
<comment type="caution">
    <text evidence="12">The sequence shown here is derived from an EMBL/GenBank/DDBJ whole genome shotgun (WGS) entry which is preliminary data.</text>
</comment>
<comment type="similarity">
    <text evidence="7">Belongs to the DNA polymerase HolA subunit family.</text>
</comment>
<keyword evidence="3 12" id="KW-0808">Transferase</keyword>
<evidence type="ECO:0000256" key="8">
    <source>
        <dbReference type="ARBA" id="ARBA00049244"/>
    </source>
</evidence>
<sequence>MKLFPDQLYKNLSPFKSVYLLFGDDPWLIENCKSQILSEAKKKGFEERIQLHQENQFNWNDLVNEWQAMSLFSSRRIIELSLPTSKPGTEGANVLKELMAQPNPDTLLIIHGPKVTAEQTNSKWFKSLDTQGLYLPCNTPEGPQFQRWLDGRINYFGLSLQAAARAMLVTLYEGNLLAADQALQLLQLLSSKDQISAEQLSLYFEDQSRFSVFQLVDALLINKKKKAMHMLAQLKAEDTAMPIILWALFKELSTLQQLKQAQKNRENLTALWKKLRIWDKRKPMYQDALNRLSLSNIEHMQAMASEIELNLKQHGIEDWTATSHLCLLFDPVAHNSLAHIKLS</sequence>
<dbReference type="Pfam" id="PF14840">
    <property type="entry name" value="DNA_pol3_delt_C"/>
    <property type="match status" value="1"/>
</dbReference>
<dbReference type="PANTHER" id="PTHR34388:SF1">
    <property type="entry name" value="DNA POLYMERASE III SUBUNIT DELTA"/>
    <property type="match status" value="1"/>
</dbReference>
<evidence type="ECO:0000256" key="3">
    <source>
        <dbReference type="ARBA" id="ARBA00022679"/>
    </source>
</evidence>
<organism evidence="12 13">
    <name type="scientific">Parashewanella curva</name>
    <dbReference type="NCBI Taxonomy" id="2338552"/>
    <lineage>
        <taxon>Bacteria</taxon>
        <taxon>Pseudomonadati</taxon>
        <taxon>Pseudomonadota</taxon>
        <taxon>Gammaproteobacteria</taxon>
        <taxon>Alteromonadales</taxon>
        <taxon>Shewanellaceae</taxon>
        <taxon>Parashewanella</taxon>
    </lineage>
</organism>
<keyword evidence="4 12" id="KW-0548">Nucleotidyltransferase</keyword>
<gene>
    <name evidence="12" type="primary">holA</name>
    <name evidence="12" type="ORF">D5018_08345</name>
</gene>
<dbReference type="GO" id="GO:0003677">
    <property type="term" value="F:DNA binding"/>
    <property type="evidence" value="ECO:0007669"/>
    <property type="project" value="InterPro"/>
</dbReference>
<accession>A0A3L8PY03</accession>
<dbReference type="InterPro" id="IPR032780">
    <property type="entry name" value="DNA_pol3_delt_C"/>
</dbReference>
<evidence type="ECO:0000256" key="7">
    <source>
        <dbReference type="ARBA" id="ARBA00034754"/>
    </source>
</evidence>
<dbReference type="InterPro" id="IPR005790">
    <property type="entry name" value="DNA_polIII_delta"/>
</dbReference>
<evidence type="ECO:0000259" key="10">
    <source>
        <dbReference type="Pfam" id="PF06144"/>
    </source>
</evidence>
<dbReference type="InterPro" id="IPR027417">
    <property type="entry name" value="P-loop_NTPase"/>
</dbReference>
<dbReference type="InterPro" id="IPR010372">
    <property type="entry name" value="DNA_pol3_delta_N"/>
</dbReference>
<keyword evidence="6" id="KW-0239">DNA-directed DNA polymerase</keyword>
<protein>
    <recommendedName>
        <fullName evidence="2 9">DNA polymerase III subunit delta</fullName>
        <ecNumber evidence="1 9">2.7.7.7</ecNumber>
    </recommendedName>
</protein>
<dbReference type="Gene3D" id="1.20.272.10">
    <property type="match status" value="1"/>
</dbReference>
<evidence type="ECO:0000256" key="1">
    <source>
        <dbReference type="ARBA" id="ARBA00012417"/>
    </source>
</evidence>
<feature type="domain" description="DNA polymerase III delta N-terminal" evidence="10">
    <location>
        <begin position="19"/>
        <end position="137"/>
    </location>
</feature>
<dbReference type="SUPFAM" id="SSF52540">
    <property type="entry name" value="P-loop containing nucleoside triphosphate hydrolases"/>
    <property type="match status" value="1"/>
</dbReference>
<dbReference type="EC" id="2.7.7.7" evidence="1 9"/>
<dbReference type="GO" id="GO:0003887">
    <property type="term" value="F:DNA-directed DNA polymerase activity"/>
    <property type="evidence" value="ECO:0007669"/>
    <property type="project" value="UniProtKB-UniRule"/>
</dbReference>
<keyword evidence="5" id="KW-0235">DNA replication</keyword>
<evidence type="ECO:0000256" key="5">
    <source>
        <dbReference type="ARBA" id="ARBA00022705"/>
    </source>
</evidence>
<evidence type="ECO:0000256" key="9">
    <source>
        <dbReference type="NCBIfam" id="TIGR01128"/>
    </source>
</evidence>